<evidence type="ECO:0000313" key="2">
    <source>
        <dbReference type="Proteomes" id="UP000472372"/>
    </source>
</evidence>
<dbReference type="EMBL" id="HG992986">
    <property type="protein sequence ID" value="CAE7212895.1"/>
    <property type="molecule type" value="Genomic_DNA"/>
</dbReference>
<proteinExistence type="predicted"/>
<sequence>MVACRNIVFATLALAVPIAAQVTVEDVTDAIGEAATDSITLQKLVTAYPTEGKADSRLLIIIDKFEDISYTIDDISEKMEDLGNISEGEMTDMVFEEYSQFVRIQDRLLMDLEEKYGVIPAKPIIEALDYTRISLDEFSDQLYGVFGRGEDFTAQADLLDRSYRMTLDLYRFGVSTRNRSPSFRRRAAGDILGDLTETIADALDRLGDFVDPTVDDITDLTDMVADEVKDIGDEIKDTAS</sequence>
<name>A0A6S6WEI2_9PLEO</name>
<protein>
    <submittedName>
        <fullName evidence="1">Uncharacterized protein</fullName>
    </submittedName>
</protein>
<gene>
    <name evidence="1" type="ORF">PTTW11_10362</name>
</gene>
<accession>A0A6S6WEI2</accession>
<organism evidence="1 2">
    <name type="scientific">Pyrenophora teres f. teres</name>
    <dbReference type="NCBI Taxonomy" id="97479"/>
    <lineage>
        <taxon>Eukaryota</taxon>
        <taxon>Fungi</taxon>
        <taxon>Dikarya</taxon>
        <taxon>Ascomycota</taxon>
        <taxon>Pezizomycotina</taxon>
        <taxon>Dothideomycetes</taxon>
        <taxon>Pleosporomycetidae</taxon>
        <taxon>Pleosporales</taxon>
        <taxon>Pleosporineae</taxon>
        <taxon>Pleosporaceae</taxon>
        <taxon>Pyrenophora</taxon>
    </lineage>
</organism>
<reference evidence="1" key="1">
    <citation type="submission" date="2021-02" db="EMBL/GenBank/DDBJ databases">
        <authorList>
            <person name="Syme A R."/>
            <person name="Syme A R."/>
            <person name="Moolhuijzen P."/>
        </authorList>
    </citation>
    <scope>NUCLEOTIDE SEQUENCE</scope>
    <source>
        <strain evidence="1">W1-1</strain>
    </source>
</reference>
<evidence type="ECO:0000313" key="1">
    <source>
        <dbReference type="EMBL" id="CAE7212895.1"/>
    </source>
</evidence>
<dbReference type="Proteomes" id="UP000472372">
    <property type="component" value="Chromosome 10"/>
</dbReference>
<dbReference type="AlphaFoldDB" id="A0A6S6WEI2"/>